<evidence type="ECO:0000256" key="2">
    <source>
        <dbReference type="ARBA" id="ARBA00012732"/>
    </source>
</evidence>
<evidence type="ECO:0000256" key="6">
    <source>
        <dbReference type="ARBA" id="ARBA00023295"/>
    </source>
</evidence>
<comment type="caution">
    <text evidence="9">The sequence shown here is derived from an EMBL/GenBank/DDBJ whole genome shotgun (WGS) entry which is preliminary data.</text>
</comment>
<dbReference type="CDD" id="cd16890">
    <property type="entry name" value="lyz_i"/>
    <property type="match status" value="1"/>
</dbReference>
<dbReference type="Proteomes" id="UP001445076">
    <property type="component" value="Unassembled WGS sequence"/>
</dbReference>
<dbReference type="PROSITE" id="PS51909">
    <property type="entry name" value="LYSOZYME_I"/>
    <property type="match status" value="1"/>
</dbReference>
<dbReference type="GO" id="GO:0003796">
    <property type="term" value="F:lysozyme activity"/>
    <property type="evidence" value="ECO:0007669"/>
    <property type="project" value="UniProtKB-EC"/>
</dbReference>
<dbReference type="Pfam" id="PF05497">
    <property type="entry name" value="Destabilase"/>
    <property type="match status" value="1"/>
</dbReference>
<dbReference type="PANTHER" id="PTHR11195:SF22">
    <property type="entry name" value="LYSOZYME"/>
    <property type="match status" value="1"/>
</dbReference>
<sequence>MSLVKTVLYALTAAIVVVMVYGQENSIVISDSASTGQENDLVTPNCLGCLCEASTQCNASSPCHTPAGGGYYCGAFLISWAYWADAGKPVLKGDNPEAQGAFENCVLDLHCAAVAVRQYMKKFARDLPGVTADCNGDGEVNCVDFAHMHMLGGFGCRDSAILSSEFYKRFDTCWKVVQAAG</sequence>
<dbReference type="EC" id="3.2.1.17" evidence="2"/>
<comment type="catalytic activity">
    <reaction evidence="1">
        <text>Hydrolysis of (1-&gt;4)-beta-linkages between N-acetylmuramic acid and N-acetyl-D-glucosamine residues in a peptidoglycan and between N-acetyl-D-glucosamine residues in chitodextrins.</text>
        <dbReference type="EC" id="3.2.1.17"/>
    </reaction>
</comment>
<evidence type="ECO:0000256" key="7">
    <source>
        <dbReference type="PIRSR" id="PIRSR608597-3"/>
    </source>
</evidence>
<evidence type="ECO:0000256" key="8">
    <source>
        <dbReference type="SAM" id="SignalP"/>
    </source>
</evidence>
<keyword evidence="3" id="KW-0929">Antimicrobial</keyword>
<dbReference type="Gene3D" id="1.10.530.10">
    <property type="match status" value="1"/>
</dbReference>
<keyword evidence="7" id="KW-1015">Disulfide bond</keyword>
<dbReference type="GO" id="GO:0031640">
    <property type="term" value="P:killing of cells of another organism"/>
    <property type="evidence" value="ECO:0007669"/>
    <property type="project" value="UniProtKB-KW"/>
</dbReference>
<keyword evidence="6" id="KW-0326">Glycosidase</keyword>
<feature type="disulfide bond" evidence="7">
    <location>
        <begin position="63"/>
        <end position="73"/>
    </location>
</feature>
<keyword evidence="5" id="KW-0378">Hydrolase</keyword>
<evidence type="ECO:0000256" key="1">
    <source>
        <dbReference type="ARBA" id="ARBA00000632"/>
    </source>
</evidence>
<dbReference type="GO" id="GO:0042742">
    <property type="term" value="P:defense response to bacterium"/>
    <property type="evidence" value="ECO:0007669"/>
    <property type="project" value="UniProtKB-KW"/>
</dbReference>
<feature type="disulfide bond" evidence="7">
    <location>
        <begin position="134"/>
        <end position="156"/>
    </location>
</feature>
<evidence type="ECO:0000313" key="10">
    <source>
        <dbReference type="Proteomes" id="UP001445076"/>
    </source>
</evidence>
<dbReference type="PANTHER" id="PTHR11195">
    <property type="entry name" value="DESTABILASE-RELATED"/>
    <property type="match status" value="1"/>
</dbReference>
<organism evidence="9 10">
    <name type="scientific">Cherax quadricarinatus</name>
    <name type="common">Australian red claw crayfish</name>
    <dbReference type="NCBI Taxonomy" id="27406"/>
    <lineage>
        <taxon>Eukaryota</taxon>
        <taxon>Metazoa</taxon>
        <taxon>Ecdysozoa</taxon>
        <taxon>Arthropoda</taxon>
        <taxon>Crustacea</taxon>
        <taxon>Multicrustacea</taxon>
        <taxon>Malacostraca</taxon>
        <taxon>Eumalacostraca</taxon>
        <taxon>Eucarida</taxon>
        <taxon>Decapoda</taxon>
        <taxon>Pleocyemata</taxon>
        <taxon>Astacidea</taxon>
        <taxon>Parastacoidea</taxon>
        <taxon>Parastacidae</taxon>
        <taxon>Cherax</taxon>
    </lineage>
</organism>
<dbReference type="AlphaFoldDB" id="A0AAW0Y5F5"/>
<dbReference type="FunFam" id="1.10.530.10:FF:000019">
    <property type="entry name" value="lysozyme"/>
    <property type="match status" value="1"/>
</dbReference>
<dbReference type="InterPro" id="IPR018247">
    <property type="entry name" value="EF_Hand_1_Ca_BS"/>
</dbReference>
<feature type="chain" id="PRO_5043833417" description="lysozyme" evidence="8">
    <location>
        <begin position="23"/>
        <end position="181"/>
    </location>
</feature>
<protein>
    <recommendedName>
        <fullName evidence="2">lysozyme</fullName>
        <ecNumber evidence="2">3.2.1.17</ecNumber>
    </recommendedName>
</protein>
<accession>A0AAW0Y5F5</accession>
<feature type="signal peptide" evidence="8">
    <location>
        <begin position="1"/>
        <end position="22"/>
    </location>
</feature>
<reference evidence="9 10" key="1">
    <citation type="journal article" date="2024" name="BMC Genomics">
        <title>Genome assembly of redclaw crayfish (Cherax quadricarinatus) provides insights into its immune adaptation and hypoxia tolerance.</title>
        <authorList>
            <person name="Liu Z."/>
            <person name="Zheng J."/>
            <person name="Li H."/>
            <person name="Fang K."/>
            <person name="Wang S."/>
            <person name="He J."/>
            <person name="Zhou D."/>
            <person name="Weng S."/>
            <person name="Chi M."/>
            <person name="Gu Z."/>
            <person name="He J."/>
            <person name="Li F."/>
            <person name="Wang M."/>
        </authorList>
    </citation>
    <scope>NUCLEOTIDE SEQUENCE [LARGE SCALE GENOMIC DNA]</scope>
    <source>
        <strain evidence="9">ZL_2023a</strain>
    </source>
</reference>
<evidence type="ECO:0000256" key="3">
    <source>
        <dbReference type="ARBA" id="ARBA00022529"/>
    </source>
</evidence>
<dbReference type="EMBL" id="JARKIK010000015">
    <property type="protein sequence ID" value="KAK8747273.1"/>
    <property type="molecule type" value="Genomic_DNA"/>
</dbReference>
<feature type="disulfide bond" evidence="7">
    <location>
        <begin position="105"/>
        <end position="111"/>
    </location>
</feature>
<keyword evidence="8" id="KW-0732">Signal</keyword>
<proteinExistence type="predicted"/>
<gene>
    <name evidence="9" type="ORF">OTU49_016725</name>
</gene>
<evidence type="ECO:0000256" key="5">
    <source>
        <dbReference type="ARBA" id="ARBA00022801"/>
    </source>
</evidence>
<feature type="disulfide bond" evidence="7">
    <location>
        <begin position="46"/>
        <end position="142"/>
    </location>
</feature>
<evidence type="ECO:0000256" key="4">
    <source>
        <dbReference type="ARBA" id="ARBA00022638"/>
    </source>
</evidence>
<dbReference type="PROSITE" id="PS00018">
    <property type="entry name" value="EF_HAND_1"/>
    <property type="match status" value="1"/>
</dbReference>
<evidence type="ECO:0000313" key="9">
    <source>
        <dbReference type="EMBL" id="KAK8747273.1"/>
    </source>
</evidence>
<keyword evidence="4" id="KW-0081">Bacteriolytic enzyme</keyword>
<feature type="disulfide bond" evidence="7">
    <location>
        <begin position="51"/>
        <end position="57"/>
    </location>
</feature>
<dbReference type="InterPro" id="IPR008597">
    <property type="entry name" value="Invert_lysozyme"/>
</dbReference>
<keyword evidence="10" id="KW-1185">Reference proteome</keyword>
<name>A0AAW0Y5F5_CHEQU</name>